<feature type="region of interest" description="Disordered" evidence="1">
    <location>
        <begin position="375"/>
        <end position="444"/>
    </location>
</feature>
<dbReference type="Proteomes" id="UP001283341">
    <property type="component" value="Unassembled WGS sequence"/>
</dbReference>
<gene>
    <name evidence="3" type="ORF">B0H66DRAFT_202877</name>
</gene>
<dbReference type="AlphaFoldDB" id="A0AAE0M8F9"/>
<reference evidence="3" key="2">
    <citation type="submission" date="2023-06" db="EMBL/GenBank/DDBJ databases">
        <authorList>
            <consortium name="Lawrence Berkeley National Laboratory"/>
            <person name="Haridas S."/>
            <person name="Hensen N."/>
            <person name="Bonometti L."/>
            <person name="Westerberg I."/>
            <person name="Brannstrom I.O."/>
            <person name="Guillou S."/>
            <person name="Cros-Aarteil S."/>
            <person name="Calhoun S."/>
            <person name="Kuo A."/>
            <person name="Mondo S."/>
            <person name="Pangilinan J."/>
            <person name="Riley R."/>
            <person name="Labutti K."/>
            <person name="Andreopoulos B."/>
            <person name="Lipzen A."/>
            <person name="Chen C."/>
            <person name="Yanf M."/>
            <person name="Daum C."/>
            <person name="Ng V."/>
            <person name="Clum A."/>
            <person name="Steindorff A."/>
            <person name="Ohm R."/>
            <person name="Martin F."/>
            <person name="Silar P."/>
            <person name="Natvig D."/>
            <person name="Lalanne C."/>
            <person name="Gautier V."/>
            <person name="Ament-Velasquez S.L."/>
            <person name="Kruys A."/>
            <person name="Hutchinson M.I."/>
            <person name="Powell A.J."/>
            <person name="Barry K."/>
            <person name="Miller A.N."/>
            <person name="Grigoriev I.V."/>
            <person name="Debuchy R."/>
            <person name="Gladieux P."/>
            <person name="Thoren M.H."/>
            <person name="Johannesson H."/>
        </authorList>
    </citation>
    <scope>NUCLEOTIDE SEQUENCE</scope>
    <source>
        <strain evidence="3">CBS 118394</strain>
    </source>
</reference>
<proteinExistence type="predicted"/>
<sequence length="554" mass="62331">MVDTEWKNGFGRYQMQCMRDALVPVPDEDRYPEPGSARTPPLTIERALREHCHVPVRSYFLATVLEDGRIEYFSSSGRLPERTISRIFDMEQFMRCQRGDGSGSRSMVGKGFDADLYGGVSPDGSEVALYGGGQPTCGMRNKTRRKPAFKKEEEEEPCVVKKIPIRIGNETGVWEFYEQRFKNIQQTACKILGKAWVKAVAPKKQSSHPYTGSRIPDWWPKPWGPGKSECVRHKEPDHLWKRERVPLLVHILRLVVEPQKTQHPAIQGLNLNVAKLEDITKEALAAWYSESAKNEKKRPYLKEVFKVARMEEQYKRGEIDGNVDVFVMPHDKLPDMFDSEEEEEEEEEYDSDGHSGISQRTLPTHSIMSIAINSNSPTRSMSSAGSIMTLPPSGPQYASAPLTSDMGQEHHQYADGSTPMQLDDTLPTQQDPSRRAPMFNNPPAEYPTSCVPQVLYPTATAGSSWHQTTTAPGNTSLYSFPQQQHSLLLPQPTQPQTHAHPTATEYVTHMDVQLGQQQYMAAPFNGLPQVSNLFRSLNGHGGRHGAGSYGQRDY</sequence>
<name>A0AAE0M8F9_9PEZI</name>
<evidence type="ECO:0000256" key="1">
    <source>
        <dbReference type="SAM" id="MobiDB-lite"/>
    </source>
</evidence>
<feature type="compositionally biased region" description="Acidic residues" evidence="1">
    <location>
        <begin position="338"/>
        <end position="350"/>
    </location>
</feature>
<evidence type="ECO:0000313" key="3">
    <source>
        <dbReference type="EMBL" id="KAK3322413.1"/>
    </source>
</evidence>
<feature type="domain" description="Subtelomeric hrmA-associated cluster protein AFUB-079030/YDR124W-like helical bundle" evidence="2">
    <location>
        <begin position="166"/>
        <end position="310"/>
    </location>
</feature>
<feature type="region of interest" description="Disordered" evidence="1">
    <location>
        <begin position="338"/>
        <end position="360"/>
    </location>
</feature>
<evidence type="ECO:0000259" key="2">
    <source>
        <dbReference type="Pfam" id="PF11001"/>
    </source>
</evidence>
<dbReference type="InterPro" id="IPR021264">
    <property type="entry name" value="AFUB_079030/YDR124W-like"/>
</dbReference>
<dbReference type="PANTHER" id="PTHR36102:SF1">
    <property type="entry name" value="YDR124W-LIKE HELICAL BUNDLE DOMAIN-CONTAINING PROTEIN"/>
    <property type="match status" value="1"/>
</dbReference>
<protein>
    <recommendedName>
        <fullName evidence="2">Subtelomeric hrmA-associated cluster protein AFUB-079030/YDR124W-like helical bundle domain-containing protein</fullName>
    </recommendedName>
</protein>
<comment type="caution">
    <text evidence="3">The sequence shown here is derived from an EMBL/GenBank/DDBJ whole genome shotgun (WGS) entry which is preliminary data.</text>
</comment>
<dbReference type="Pfam" id="PF11001">
    <property type="entry name" value="AFUB_07903_YDR124W_hel"/>
    <property type="match status" value="1"/>
</dbReference>
<dbReference type="InterPro" id="IPR047092">
    <property type="entry name" value="AFUB_07903/YDR124W-like_hel"/>
</dbReference>
<dbReference type="EMBL" id="JAUEDM010000003">
    <property type="protein sequence ID" value="KAK3322413.1"/>
    <property type="molecule type" value="Genomic_DNA"/>
</dbReference>
<evidence type="ECO:0000313" key="4">
    <source>
        <dbReference type="Proteomes" id="UP001283341"/>
    </source>
</evidence>
<organism evidence="3 4">
    <name type="scientific">Apodospora peruviana</name>
    <dbReference type="NCBI Taxonomy" id="516989"/>
    <lineage>
        <taxon>Eukaryota</taxon>
        <taxon>Fungi</taxon>
        <taxon>Dikarya</taxon>
        <taxon>Ascomycota</taxon>
        <taxon>Pezizomycotina</taxon>
        <taxon>Sordariomycetes</taxon>
        <taxon>Sordariomycetidae</taxon>
        <taxon>Sordariales</taxon>
        <taxon>Lasiosphaeriaceae</taxon>
        <taxon>Apodospora</taxon>
    </lineage>
</organism>
<feature type="compositionally biased region" description="Polar residues" evidence="1">
    <location>
        <begin position="375"/>
        <end position="386"/>
    </location>
</feature>
<reference evidence="3" key="1">
    <citation type="journal article" date="2023" name="Mol. Phylogenet. Evol.">
        <title>Genome-scale phylogeny and comparative genomics of the fungal order Sordariales.</title>
        <authorList>
            <person name="Hensen N."/>
            <person name="Bonometti L."/>
            <person name="Westerberg I."/>
            <person name="Brannstrom I.O."/>
            <person name="Guillou S."/>
            <person name="Cros-Aarteil S."/>
            <person name="Calhoun S."/>
            <person name="Haridas S."/>
            <person name="Kuo A."/>
            <person name="Mondo S."/>
            <person name="Pangilinan J."/>
            <person name="Riley R."/>
            <person name="LaButti K."/>
            <person name="Andreopoulos B."/>
            <person name="Lipzen A."/>
            <person name="Chen C."/>
            <person name="Yan M."/>
            <person name="Daum C."/>
            <person name="Ng V."/>
            <person name="Clum A."/>
            <person name="Steindorff A."/>
            <person name="Ohm R.A."/>
            <person name="Martin F."/>
            <person name="Silar P."/>
            <person name="Natvig D.O."/>
            <person name="Lalanne C."/>
            <person name="Gautier V."/>
            <person name="Ament-Velasquez S.L."/>
            <person name="Kruys A."/>
            <person name="Hutchinson M.I."/>
            <person name="Powell A.J."/>
            <person name="Barry K."/>
            <person name="Miller A.N."/>
            <person name="Grigoriev I.V."/>
            <person name="Debuchy R."/>
            <person name="Gladieux P."/>
            <person name="Hiltunen Thoren M."/>
            <person name="Johannesson H."/>
        </authorList>
    </citation>
    <scope>NUCLEOTIDE SEQUENCE</scope>
    <source>
        <strain evidence="3">CBS 118394</strain>
    </source>
</reference>
<dbReference type="PANTHER" id="PTHR36102">
    <property type="entry name" value="CHROMOSOME 10, WHOLE GENOME SHOTGUN SEQUENCE"/>
    <property type="match status" value="1"/>
</dbReference>
<keyword evidence="4" id="KW-1185">Reference proteome</keyword>
<accession>A0AAE0M8F9</accession>